<organism evidence="6 7">
    <name type="scientific">Monosiga brevicollis</name>
    <name type="common">Choanoflagellate</name>
    <dbReference type="NCBI Taxonomy" id="81824"/>
    <lineage>
        <taxon>Eukaryota</taxon>
        <taxon>Choanoflagellata</taxon>
        <taxon>Craspedida</taxon>
        <taxon>Salpingoecidae</taxon>
        <taxon>Monosiga</taxon>
    </lineage>
</organism>
<feature type="compositionally biased region" description="Low complexity" evidence="5">
    <location>
        <begin position="1"/>
        <end position="13"/>
    </location>
</feature>
<evidence type="ECO:0000313" key="6">
    <source>
        <dbReference type="EMBL" id="EDQ86372.1"/>
    </source>
</evidence>
<dbReference type="Pfam" id="PF00238">
    <property type="entry name" value="Ribosomal_L14"/>
    <property type="match status" value="1"/>
</dbReference>
<dbReference type="GO" id="GO:0022625">
    <property type="term" value="C:cytosolic large ribosomal subunit"/>
    <property type="evidence" value="ECO:0000318"/>
    <property type="project" value="GO_Central"/>
</dbReference>
<keyword evidence="2 4" id="KW-0689">Ribosomal protein</keyword>
<feature type="region of interest" description="Disordered" evidence="5">
    <location>
        <begin position="83"/>
        <end position="106"/>
    </location>
</feature>
<dbReference type="AlphaFoldDB" id="A9V7V8"/>
<feature type="region of interest" description="Disordered" evidence="5">
    <location>
        <begin position="1"/>
        <end position="29"/>
    </location>
</feature>
<name>A9V7V8_MONBE</name>
<evidence type="ECO:0008006" key="8">
    <source>
        <dbReference type="Google" id="ProtNLM"/>
    </source>
</evidence>
<dbReference type="PROSITE" id="PS00049">
    <property type="entry name" value="RIBOSOMAL_L14"/>
    <property type="match status" value="1"/>
</dbReference>
<dbReference type="PANTHER" id="PTHR11761:SF8">
    <property type="entry name" value="LARGE RIBOSOMAL SUBUNIT PROTEIN UL14"/>
    <property type="match status" value="1"/>
</dbReference>
<sequence>MTETVAASSSFSRVARRLDPPSDEELEPTPCVNCDCLLASDPRARAPSPTASAASQTSRADGSMFGALVQWISGSKSRRATLSDESSSKALKAKNARRPSASLESSADNFECQDDLCSRARARHRHSSIVQLDPDGLGLIVEDHSGPPKPAPGCDACPHCDDTCRDKTCGACIAKRQAILDRLASRSRGCNKRVFTLCQVRRHNTILRKAGTDATRDYNFHSSKAQSKLWKRFAIGVLAKPFTMSKRGAGGGRVHKFRISLGLPVAAVMNCADNTGAKNLYVVAVNGWGARLNRMPAACIGDMFVATVKKGKPELRKKVMPAVVIRQRKQFRRKDGGILYFEDNAGVIVNVKGEMKGSAINGPVAKEAADAWPRIASAAPSIA</sequence>
<evidence type="ECO:0000256" key="2">
    <source>
        <dbReference type="ARBA" id="ARBA00022980"/>
    </source>
</evidence>
<dbReference type="SMART" id="SM01374">
    <property type="entry name" value="Ribosomal_L14"/>
    <property type="match status" value="1"/>
</dbReference>
<proteinExistence type="inferred from homology"/>
<dbReference type="STRING" id="81824.A9V7V8"/>
<dbReference type="InterPro" id="IPR019972">
    <property type="entry name" value="Ribosomal_uL14_CS"/>
</dbReference>
<keyword evidence="7" id="KW-1185">Reference proteome</keyword>
<dbReference type="InParanoid" id="A9V7V8"/>
<keyword evidence="3 4" id="KW-0687">Ribonucleoprotein</keyword>
<dbReference type="GeneID" id="5894084"/>
<dbReference type="GO" id="GO:0006412">
    <property type="term" value="P:translation"/>
    <property type="evidence" value="ECO:0007669"/>
    <property type="project" value="InterPro"/>
</dbReference>
<dbReference type="FunFam" id="2.40.150.20:FF:000003">
    <property type="entry name" value="60S ribosomal protein L23"/>
    <property type="match status" value="1"/>
</dbReference>
<dbReference type="PANTHER" id="PTHR11761">
    <property type="entry name" value="50S/60S RIBOSOMAL PROTEIN L14/L23"/>
    <property type="match status" value="1"/>
</dbReference>
<dbReference type="KEGG" id="mbr:MONBRDRAFT_38449"/>
<dbReference type="RefSeq" id="XP_001748762.1">
    <property type="nucleotide sequence ID" value="XM_001748710.1"/>
</dbReference>
<dbReference type="Proteomes" id="UP000001357">
    <property type="component" value="Unassembled WGS sequence"/>
</dbReference>
<evidence type="ECO:0000256" key="1">
    <source>
        <dbReference type="ARBA" id="ARBA00010745"/>
    </source>
</evidence>
<evidence type="ECO:0000313" key="7">
    <source>
        <dbReference type="Proteomes" id="UP000001357"/>
    </source>
</evidence>
<dbReference type="CDD" id="cd00337">
    <property type="entry name" value="Ribosomal_uL14"/>
    <property type="match status" value="1"/>
</dbReference>
<reference evidence="6 7" key="1">
    <citation type="journal article" date="2008" name="Nature">
        <title>The genome of the choanoflagellate Monosiga brevicollis and the origin of metazoans.</title>
        <authorList>
            <consortium name="JGI Sequencing"/>
            <person name="King N."/>
            <person name="Westbrook M.J."/>
            <person name="Young S.L."/>
            <person name="Kuo A."/>
            <person name="Abedin M."/>
            <person name="Chapman J."/>
            <person name="Fairclough S."/>
            <person name="Hellsten U."/>
            <person name="Isogai Y."/>
            <person name="Letunic I."/>
            <person name="Marr M."/>
            <person name="Pincus D."/>
            <person name="Putnam N."/>
            <person name="Rokas A."/>
            <person name="Wright K.J."/>
            <person name="Zuzow R."/>
            <person name="Dirks W."/>
            <person name="Good M."/>
            <person name="Goodstein D."/>
            <person name="Lemons D."/>
            <person name="Li W."/>
            <person name="Lyons J.B."/>
            <person name="Morris A."/>
            <person name="Nichols S."/>
            <person name="Richter D.J."/>
            <person name="Salamov A."/>
            <person name="Bork P."/>
            <person name="Lim W.A."/>
            <person name="Manning G."/>
            <person name="Miller W.T."/>
            <person name="McGinnis W."/>
            <person name="Shapiro H."/>
            <person name="Tjian R."/>
            <person name="Grigoriev I.V."/>
            <person name="Rokhsar D."/>
        </authorList>
    </citation>
    <scope>NUCLEOTIDE SEQUENCE [LARGE SCALE GENOMIC DNA]</scope>
    <source>
        <strain evidence="7">MX1 / ATCC 50154</strain>
    </source>
</reference>
<evidence type="ECO:0000256" key="5">
    <source>
        <dbReference type="SAM" id="MobiDB-lite"/>
    </source>
</evidence>
<dbReference type="GO" id="GO:0003735">
    <property type="term" value="F:structural constituent of ribosome"/>
    <property type="evidence" value="ECO:0000318"/>
    <property type="project" value="GO_Central"/>
</dbReference>
<dbReference type="Gene3D" id="2.40.150.20">
    <property type="entry name" value="Ribosomal protein L14"/>
    <property type="match status" value="1"/>
</dbReference>
<dbReference type="GO" id="GO:0070180">
    <property type="term" value="F:large ribosomal subunit rRNA binding"/>
    <property type="evidence" value="ECO:0000318"/>
    <property type="project" value="GO_Central"/>
</dbReference>
<dbReference type="HAMAP" id="MF_01367">
    <property type="entry name" value="Ribosomal_uL14"/>
    <property type="match status" value="1"/>
</dbReference>
<evidence type="ECO:0000256" key="3">
    <source>
        <dbReference type="ARBA" id="ARBA00023274"/>
    </source>
</evidence>
<accession>A9V7V8</accession>
<gene>
    <name evidence="6" type="ORF">MONBRDRAFT_38449</name>
</gene>
<dbReference type="SUPFAM" id="SSF50193">
    <property type="entry name" value="Ribosomal protein L14"/>
    <property type="match status" value="1"/>
</dbReference>
<dbReference type="InterPro" id="IPR036853">
    <property type="entry name" value="Ribosomal_uL14_sf"/>
</dbReference>
<protein>
    <recommendedName>
        <fullName evidence="8">60S ribosomal protein L23</fullName>
    </recommendedName>
</protein>
<dbReference type="eggNOG" id="KOG0901">
    <property type="taxonomic scope" value="Eukaryota"/>
</dbReference>
<dbReference type="EMBL" id="CH991566">
    <property type="protein sequence ID" value="EDQ86372.1"/>
    <property type="molecule type" value="Genomic_DNA"/>
</dbReference>
<dbReference type="InterPro" id="IPR000218">
    <property type="entry name" value="Ribosomal_uL14"/>
</dbReference>
<comment type="similarity">
    <text evidence="1 4">Belongs to the universal ribosomal protein uL14 family.</text>
</comment>
<evidence type="ECO:0000256" key="4">
    <source>
        <dbReference type="RuleBase" id="RU003949"/>
    </source>
</evidence>